<dbReference type="PROSITE" id="PS51278">
    <property type="entry name" value="GATASE_TYPE_2"/>
    <property type="match status" value="1"/>
</dbReference>
<dbReference type="Pfam" id="PF13522">
    <property type="entry name" value="GATase_6"/>
    <property type="match status" value="1"/>
</dbReference>
<evidence type="ECO:0000256" key="4">
    <source>
        <dbReference type="ARBA" id="ARBA00016090"/>
    </source>
</evidence>
<feature type="domain" description="SIS" evidence="12">
    <location>
        <begin position="460"/>
        <end position="602"/>
    </location>
</feature>
<protein>
    <recommendedName>
        <fullName evidence="4 10">Glutamine--fructose-6-phosphate aminotransferase [isomerizing]</fullName>
        <ecNumber evidence="3 10">2.6.1.16</ecNumber>
    </recommendedName>
    <alternativeName>
        <fullName evidence="10">D-fructose-6-phosphate amidotransferase</fullName>
    </alternativeName>
    <alternativeName>
        <fullName evidence="10">GFAT</fullName>
    </alternativeName>
    <alternativeName>
        <fullName evidence="10">Glucosamine-6-phosphate synthase</fullName>
    </alternativeName>
    <alternativeName>
        <fullName evidence="10">Hexosephosphate aminotransferase</fullName>
    </alternativeName>
    <alternativeName>
        <fullName evidence="10">L-glutamine--D-fructose-6-phosphate amidotransferase</fullName>
    </alternativeName>
</protein>
<dbReference type="NCBIfam" id="TIGR01135">
    <property type="entry name" value="glmS"/>
    <property type="match status" value="1"/>
</dbReference>
<keyword evidence="9" id="KW-0315">Glutamine amidotransferase</keyword>
<evidence type="ECO:0000256" key="6">
    <source>
        <dbReference type="ARBA" id="ARBA00022576"/>
    </source>
</evidence>
<dbReference type="PANTHER" id="PTHR10937:SF0">
    <property type="entry name" value="GLUTAMINE--FRUCTOSE-6-PHOSPHATE TRANSAMINASE (ISOMERIZING)"/>
    <property type="match status" value="1"/>
</dbReference>
<comment type="subunit">
    <text evidence="10">Homodimer.</text>
</comment>
<dbReference type="FunFam" id="3.40.50.10490:FF:000001">
    <property type="entry name" value="Glutamine--fructose-6-phosphate aminotransferase [isomerizing]"/>
    <property type="match status" value="1"/>
</dbReference>
<keyword evidence="14" id="KW-1185">Reference proteome</keyword>
<dbReference type="GO" id="GO:0004360">
    <property type="term" value="F:glutamine-fructose-6-phosphate transaminase (isomerizing) activity"/>
    <property type="evidence" value="ECO:0007669"/>
    <property type="project" value="UniProtKB-UniRule"/>
</dbReference>
<dbReference type="InterPro" id="IPR005855">
    <property type="entry name" value="GFAT"/>
</dbReference>
<dbReference type="InterPro" id="IPR047084">
    <property type="entry name" value="GFAT_N"/>
</dbReference>
<evidence type="ECO:0000256" key="9">
    <source>
        <dbReference type="ARBA" id="ARBA00022962"/>
    </source>
</evidence>
<evidence type="ECO:0000259" key="12">
    <source>
        <dbReference type="PROSITE" id="PS51464"/>
    </source>
</evidence>
<feature type="active site" description="For Fru-6P isomerization activity" evidence="10">
    <location>
        <position position="607"/>
    </location>
</feature>
<dbReference type="InterPro" id="IPR001347">
    <property type="entry name" value="SIS_dom"/>
</dbReference>
<dbReference type="HAMAP" id="MF_00164">
    <property type="entry name" value="GlmS"/>
    <property type="match status" value="1"/>
</dbReference>
<dbReference type="Proteomes" id="UP000265431">
    <property type="component" value="Unassembled WGS sequence"/>
</dbReference>
<keyword evidence="8" id="KW-0677">Repeat</keyword>
<dbReference type="PANTHER" id="PTHR10937">
    <property type="entry name" value="GLUCOSAMINE--FRUCTOSE-6-PHOSPHATE AMINOTRANSFERASE, ISOMERIZING"/>
    <property type="match status" value="1"/>
</dbReference>
<feature type="domain" description="SIS" evidence="12">
    <location>
        <begin position="285"/>
        <end position="427"/>
    </location>
</feature>
<evidence type="ECO:0000313" key="13">
    <source>
        <dbReference type="EMBL" id="RIJ24239.1"/>
    </source>
</evidence>
<feature type="active site" description="Nucleophile; for GATase activity" evidence="10">
    <location>
        <position position="2"/>
    </location>
</feature>
<dbReference type="InterPro" id="IPR017932">
    <property type="entry name" value="GATase_2_dom"/>
</dbReference>
<evidence type="ECO:0000256" key="1">
    <source>
        <dbReference type="ARBA" id="ARBA00001031"/>
    </source>
</evidence>
<comment type="function">
    <text evidence="10">Catalyzes the first step in hexosamine metabolism, converting fructose-6P into glucosamine-6P using glutamine as a nitrogen source.</text>
</comment>
<evidence type="ECO:0000256" key="2">
    <source>
        <dbReference type="ARBA" id="ARBA00004496"/>
    </source>
</evidence>
<evidence type="ECO:0000256" key="10">
    <source>
        <dbReference type="HAMAP-Rule" id="MF_00164"/>
    </source>
</evidence>
<dbReference type="GO" id="GO:0006047">
    <property type="term" value="P:UDP-N-acetylglucosamine metabolic process"/>
    <property type="evidence" value="ECO:0007669"/>
    <property type="project" value="TreeGrafter"/>
</dbReference>
<dbReference type="InterPro" id="IPR035466">
    <property type="entry name" value="GlmS/AgaS_SIS"/>
</dbReference>
<evidence type="ECO:0000256" key="7">
    <source>
        <dbReference type="ARBA" id="ARBA00022679"/>
    </source>
</evidence>
<dbReference type="RefSeq" id="WP_119379428.1">
    <property type="nucleotide sequence ID" value="NZ_QWGB01000005.1"/>
</dbReference>
<evidence type="ECO:0000259" key="11">
    <source>
        <dbReference type="PROSITE" id="PS51278"/>
    </source>
</evidence>
<sequence>MCGIIGILGNEPAAPRLVDALKRLEYRGYDSAGIATIDATGKMDRRRAPGKLINLDEAIAADPLEGDQGIGHTRWATHGSPTVGNAHPHVSGPVAVVHNGIIENFRELRQELEAEGHQFETETDTETIAHLIASNLKKGMSEVEAVKAGVARLHGAFALALLFNGRSDLLIGARKGSPLAIGVGEGEMFLGSDALAVAPFTNRVIYLEEGDVCVLSHESYEIFDRKDKPVNRAVSIVQGAGAAAEKGNYRHFMQKEIFEQPDSCGRTIGAYTNILRQTVELPGEGADAIDWSEIKHLYMIACGTAHYATRVAEYWFEQCAGLPVKTDIASEFRYREPALAKEGGLALFVSQSGETADTLAALRYCKEQGLKTAAVVNVPTSSIAREADLVLPTLAGPEIGVASTKAFTAQLAALAAVAISAGRAREQISRDAEIRLVRALTELPRLMSTTLQLDERIAELSRDMAKASDVIYLGRGVHYPIALEGALKLKEVSYIHAEGYASGELKHGPIALIDEETPVVFVAPFDGLFDKSLSNLQEVAARRGEVILISDAAGVRAAGETPASRIELPDCDPFIAPILYSLPIQLLAYHVAVEKGTDVDQPRNLAKSVTVE</sequence>
<comment type="subcellular location">
    <subcellularLocation>
        <location evidence="2 10">Cytoplasm</location>
    </subcellularLocation>
</comment>
<dbReference type="InterPro" id="IPR046348">
    <property type="entry name" value="SIS_dom_sf"/>
</dbReference>
<evidence type="ECO:0000256" key="8">
    <source>
        <dbReference type="ARBA" id="ARBA00022737"/>
    </source>
</evidence>
<dbReference type="NCBIfam" id="NF001484">
    <property type="entry name" value="PRK00331.1"/>
    <property type="match status" value="1"/>
</dbReference>
<evidence type="ECO:0000256" key="5">
    <source>
        <dbReference type="ARBA" id="ARBA00022490"/>
    </source>
</evidence>
<dbReference type="Pfam" id="PF01380">
    <property type="entry name" value="SIS"/>
    <property type="match status" value="2"/>
</dbReference>
<evidence type="ECO:0000313" key="14">
    <source>
        <dbReference type="Proteomes" id="UP000265431"/>
    </source>
</evidence>
<dbReference type="Gene3D" id="3.60.20.10">
    <property type="entry name" value="Glutamine Phosphoribosylpyrophosphate, subunit 1, domain 1"/>
    <property type="match status" value="1"/>
</dbReference>
<comment type="catalytic activity">
    <reaction evidence="1 10">
        <text>D-fructose 6-phosphate + L-glutamine = D-glucosamine 6-phosphate + L-glutamate</text>
        <dbReference type="Rhea" id="RHEA:13237"/>
        <dbReference type="ChEBI" id="CHEBI:29985"/>
        <dbReference type="ChEBI" id="CHEBI:58359"/>
        <dbReference type="ChEBI" id="CHEBI:58725"/>
        <dbReference type="ChEBI" id="CHEBI:61527"/>
        <dbReference type="EC" id="2.6.1.16"/>
    </reaction>
</comment>
<dbReference type="GO" id="GO:0006002">
    <property type="term" value="P:fructose 6-phosphate metabolic process"/>
    <property type="evidence" value="ECO:0007669"/>
    <property type="project" value="TreeGrafter"/>
</dbReference>
<dbReference type="GO" id="GO:0006487">
    <property type="term" value="P:protein N-linked glycosylation"/>
    <property type="evidence" value="ECO:0007669"/>
    <property type="project" value="TreeGrafter"/>
</dbReference>
<reference evidence="13 14" key="1">
    <citation type="submission" date="2018-08" db="EMBL/GenBank/DDBJ databases">
        <title>Henriciella mobilis sp. nov., isolated from seawater.</title>
        <authorList>
            <person name="Cheng H."/>
            <person name="Wu Y.-H."/>
            <person name="Xu X.-W."/>
            <person name="Guo L.-L."/>
        </authorList>
    </citation>
    <scope>NUCLEOTIDE SEQUENCE [LARGE SCALE GENOMIC DNA]</scope>
    <source>
        <strain evidence="13 14">CCUG66934</strain>
    </source>
</reference>
<dbReference type="GO" id="GO:0005829">
    <property type="term" value="C:cytosol"/>
    <property type="evidence" value="ECO:0007669"/>
    <property type="project" value="TreeGrafter"/>
</dbReference>
<dbReference type="InterPro" id="IPR035490">
    <property type="entry name" value="GlmS/FrlB_SIS"/>
</dbReference>
<dbReference type="GO" id="GO:0097367">
    <property type="term" value="F:carbohydrate derivative binding"/>
    <property type="evidence" value="ECO:0007669"/>
    <property type="project" value="InterPro"/>
</dbReference>
<dbReference type="CDD" id="cd05008">
    <property type="entry name" value="SIS_GlmS_GlmD_1"/>
    <property type="match status" value="1"/>
</dbReference>
<dbReference type="SUPFAM" id="SSF56235">
    <property type="entry name" value="N-terminal nucleophile aminohydrolases (Ntn hydrolases)"/>
    <property type="match status" value="1"/>
</dbReference>
<dbReference type="SUPFAM" id="SSF53697">
    <property type="entry name" value="SIS domain"/>
    <property type="match status" value="1"/>
</dbReference>
<dbReference type="CDD" id="cd05009">
    <property type="entry name" value="SIS_GlmS_GlmD_2"/>
    <property type="match status" value="1"/>
</dbReference>
<keyword evidence="5 10" id="KW-0963">Cytoplasm</keyword>
<dbReference type="OrthoDB" id="9761808at2"/>
<organism evidence="13 14">
    <name type="scientific">Henriciella barbarensis</name>
    <dbReference type="NCBI Taxonomy" id="86342"/>
    <lineage>
        <taxon>Bacteria</taxon>
        <taxon>Pseudomonadati</taxon>
        <taxon>Pseudomonadota</taxon>
        <taxon>Alphaproteobacteria</taxon>
        <taxon>Hyphomonadales</taxon>
        <taxon>Hyphomonadaceae</taxon>
        <taxon>Henriciella</taxon>
    </lineage>
</organism>
<dbReference type="FunFam" id="3.60.20.10:FF:000006">
    <property type="entry name" value="Glutamine--fructose-6-phosphate aminotransferase [isomerizing]"/>
    <property type="match status" value="1"/>
</dbReference>
<dbReference type="GO" id="GO:0005975">
    <property type="term" value="P:carbohydrate metabolic process"/>
    <property type="evidence" value="ECO:0007669"/>
    <property type="project" value="UniProtKB-UniRule"/>
</dbReference>
<dbReference type="AlphaFoldDB" id="A0A399R462"/>
<feature type="domain" description="Glutamine amidotransferase type-2" evidence="11">
    <location>
        <begin position="2"/>
        <end position="218"/>
    </location>
</feature>
<dbReference type="CDD" id="cd00714">
    <property type="entry name" value="GFAT"/>
    <property type="match status" value="1"/>
</dbReference>
<evidence type="ECO:0000256" key="3">
    <source>
        <dbReference type="ARBA" id="ARBA00012916"/>
    </source>
</evidence>
<proteinExistence type="inferred from homology"/>
<feature type="initiator methionine" description="Removed" evidence="10">
    <location>
        <position position="1"/>
    </location>
</feature>
<dbReference type="EMBL" id="QWGB01000005">
    <property type="protein sequence ID" value="RIJ24239.1"/>
    <property type="molecule type" value="Genomic_DNA"/>
</dbReference>
<keyword evidence="7 10" id="KW-0808">Transferase</keyword>
<accession>A0A399R462</accession>
<dbReference type="InterPro" id="IPR029055">
    <property type="entry name" value="Ntn_hydrolases_N"/>
</dbReference>
<dbReference type="PROSITE" id="PS51464">
    <property type="entry name" value="SIS"/>
    <property type="match status" value="2"/>
</dbReference>
<name>A0A399R462_9PROT</name>
<gene>
    <name evidence="10 13" type="primary">glmS</name>
    <name evidence="13" type="ORF">D1224_08355</name>
</gene>
<dbReference type="Gene3D" id="3.40.50.10490">
    <property type="entry name" value="Glucose-6-phosphate isomerase like protein, domain 1"/>
    <property type="match status" value="2"/>
</dbReference>
<keyword evidence="6 10" id="KW-0032">Aminotransferase</keyword>
<comment type="caution">
    <text evidence="13">The sequence shown here is derived from an EMBL/GenBank/DDBJ whole genome shotgun (WGS) entry which is preliminary data.</text>
</comment>
<dbReference type="EC" id="2.6.1.16" evidence="3 10"/>